<organism evidence="2 3">
    <name type="scientific">Mongoliitalea lutea</name>
    <dbReference type="NCBI Taxonomy" id="849756"/>
    <lineage>
        <taxon>Bacteria</taxon>
        <taxon>Pseudomonadati</taxon>
        <taxon>Bacteroidota</taxon>
        <taxon>Cytophagia</taxon>
        <taxon>Cytophagales</taxon>
        <taxon>Cyclobacteriaceae</taxon>
        <taxon>Mongoliitalea</taxon>
    </lineage>
</organism>
<feature type="transmembrane region" description="Helical" evidence="1">
    <location>
        <begin position="7"/>
        <end position="24"/>
    </location>
</feature>
<evidence type="ECO:0000313" key="2">
    <source>
        <dbReference type="EMBL" id="GHB44525.1"/>
    </source>
</evidence>
<evidence type="ECO:0000256" key="1">
    <source>
        <dbReference type="SAM" id="Phobius"/>
    </source>
</evidence>
<dbReference type="RefSeq" id="WP_189583583.1">
    <property type="nucleotide sequence ID" value="NZ_BMYF01000017.1"/>
</dbReference>
<reference evidence="2" key="1">
    <citation type="journal article" date="2014" name="Int. J. Syst. Evol. Microbiol.">
        <title>Complete genome sequence of Corynebacterium casei LMG S-19264T (=DSM 44701T), isolated from a smear-ripened cheese.</title>
        <authorList>
            <consortium name="US DOE Joint Genome Institute (JGI-PGF)"/>
            <person name="Walter F."/>
            <person name="Albersmeier A."/>
            <person name="Kalinowski J."/>
            <person name="Ruckert C."/>
        </authorList>
    </citation>
    <scope>NUCLEOTIDE SEQUENCE</scope>
    <source>
        <strain evidence="2">KCTC 23224</strain>
    </source>
</reference>
<keyword evidence="3" id="KW-1185">Reference proteome</keyword>
<sequence>MDRLKKTLIVIIPLLVGGLIYIIFRVDTLIMFRWFESIGIQDLIIFLRSLKSEINLPEWIIYSLPDGLWIFSFTYCMLVIWDFKLTKNSFFWITIAPIIGLVSELGQLINIVPGTFDIVDLIIVTLSTAIPFLYLRNFKSIKNLFL</sequence>
<dbReference type="EMBL" id="BMYF01000017">
    <property type="protein sequence ID" value="GHB44525.1"/>
    <property type="molecule type" value="Genomic_DNA"/>
</dbReference>
<feature type="transmembrane region" description="Helical" evidence="1">
    <location>
        <begin position="90"/>
        <end position="112"/>
    </location>
</feature>
<keyword evidence="1" id="KW-1133">Transmembrane helix</keyword>
<evidence type="ECO:0000313" key="3">
    <source>
        <dbReference type="Proteomes" id="UP000642809"/>
    </source>
</evidence>
<gene>
    <name evidence="2" type="ORF">GCM10008106_27000</name>
</gene>
<feature type="transmembrane region" description="Helical" evidence="1">
    <location>
        <begin position="59"/>
        <end position="83"/>
    </location>
</feature>
<proteinExistence type="predicted"/>
<keyword evidence="1" id="KW-0812">Transmembrane</keyword>
<comment type="caution">
    <text evidence="2">The sequence shown here is derived from an EMBL/GenBank/DDBJ whole genome shotgun (WGS) entry which is preliminary data.</text>
</comment>
<feature type="transmembrane region" description="Helical" evidence="1">
    <location>
        <begin position="118"/>
        <end position="135"/>
    </location>
</feature>
<protein>
    <submittedName>
        <fullName evidence="2">Uncharacterized protein</fullName>
    </submittedName>
</protein>
<name>A0A8J3G6G2_9BACT</name>
<dbReference type="Proteomes" id="UP000642809">
    <property type="component" value="Unassembled WGS sequence"/>
</dbReference>
<keyword evidence="1" id="KW-0472">Membrane</keyword>
<accession>A0A8J3G6G2</accession>
<reference evidence="2" key="2">
    <citation type="submission" date="2020-09" db="EMBL/GenBank/DDBJ databases">
        <authorList>
            <person name="Sun Q."/>
            <person name="Kim S."/>
        </authorList>
    </citation>
    <scope>NUCLEOTIDE SEQUENCE</scope>
    <source>
        <strain evidence="2">KCTC 23224</strain>
    </source>
</reference>
<dbReference type="AlphaFoldDB" id="A0A8J3G6G2"/>